<dbReference type="PANTHER" id="PTHR28591">
    <property type="entry name" value="LATEXIN"/>
    <property type="match status" value="1"/>
</dbReference>
<feature type="domain" description="Cystatin LXN-type" evidence="5">
    <location>
        <begin position="117"/>
        <end position="221"/>
    </location>
</feature>
<comment type="similarity">
    <text evidence="1 4">Belongs to the protease inhibitor I47 (latexin) family.</text>
</comment>
<organism evidence="6 7">
    <name type="scientific">Callipepla squamata</name>
    <name type="common">Scaled quail</name>
    <dbReference type="NCBI Taxonomy" id="9009"/>
    <lineage>
        <taxon>Eukaryota</taxon>
        <taxon>Metazoa</taxon>
        <taxon>Chordata</taxon>
        <taxon>Craniata</taxon>
        <taxon>Vertebrata</taxon>
        <taxon>Euteleostomi</taxon>
        <taxon>Archelosauria</taxon>
        <taxon>Archosauria</taxon>
        <taxon>Dinosauria</taxon>
        <taxon>Saurischia</taxon>
        <taxon>Theropoda</taxon>
        <taxon>Coelurosauria</taxon>
        <taxon>Aves</taxon>
        <taxon>Neognathae</taxon>
        <taxon>Galloanserae</taxon>
        <taxon>Galliformes</taxon>
        <taxon>Odontophoridae</taxon>
        <taxon>Callipepla</taxon>
    </lineage>
</organism>
<name>A0A226N6B3_CALSU</name>
<proteinExistence type="inferred from homology"/>
<dbReference type="PANTHER" id="PTHR28591:SF2">
    <property type="entry name" value="RETINOIC ACID RECEPTOR RESPONDER PROTEIN 1"/>
    <property type="match status" value="1"/>
</dbReference>
<dbReference type="InterPro" id="IPR009684">
    <property type="entry name" value="Latexin"/>
</dbReference>
<sequence>MFALNPNSRQASRAAWVALHYSNYHGASPSGLRALRHVMKVSAKMIADVGVKYYLQFATEDYISGQETGNCFATVLYQKKSKPEVNIKCARTQDQKQIQEEDRRVFQYLRHQTKPITANKIPDSHGNIEHALLPVWALAVAGSSHIMLDKSKENVGYFLAQIRTAKQWIRKDGAVEFEYTILLHKTPTQEMDLCYMNVLWSLHQVLTAKYICASESHQLDDGSGQEFGSAAETLHKKGGNFLQGLSASHTRSMGKLCAQPEAAITFPSKPRYSKRE</sequence>
<gene>
    <name evidence="6" type="ORF">ASZ78_000357</name>
</gene>
<dbReference type="GO" id="GO:0005615">
    <property type="term" value="C:extracellular space"/>
    <property type="evidence" value="ECO:0007669"/>
    <property type="project" value="TreeGrafter"/>
</dbReference>
<dbReference type="AlphaFoldDB" id="A0A226N6B3"/>
<protein>
    <recommendedName>
        <fullName evidence="5">Cystatin LXN-type domain-containing protein</fullName>
    </recommendedName>
</protein>
<dbReference type="OrthoDB" id="9254763at2759"/>
<dbReference type="SUPFAM" id="SSF54403">
    <property type="entry name" value="Cystatin/monellin"/>
    <property type="match status" value="2"/>
</dbReference>
<evidence type="ECO:0000259" key="5">
    <source>
        <dbReference type="PROSITE" id="PS52033"/>
    </source>
</evidence>
<evidence type="ECO:0000313" key="7">
    <source>
        <dbReference type="Proteomes" id="UP000198323"/>
    </source>
</evidence>
<dbReference type="InterPro" id="IPR049897">
    <property type="entry name" value="CYSTATIN_LXN"/>
</dbReference>
<keyword evidence="3" id="KW-0677">Repeat</keyword>
<dbReference type="Proteomes" id="UP000198323">
    <property type="component" value="Unassembled WGS sequence"/>
</dbReference>
<dbReference type="STRING" id="9009.A0A226N6B3"/>
<dbReference type="PROSITE" id="PS52033">
    <property type="entry name" value="CYSTATIN_LXN"/>
    <property type="match status" value="2"/>
</dbReference>
<evidence type="ECO:0000256" key="3">
    <source>
        <dbReference type="ARBA" id="ARBA00022737"/>
    </source>
</evidence>
<keyword evidence="7" id="KW-1185">Reference proteome</keyword>
<evidence type="ECO:0000256" key="2">
    <source>
        <dbReference type="ARBA" id="ARBA00022690"/>
    </source>
</evidence>
<evidence type="ECO:0000256" key="4">
    <source>
        <dbReference type="PROSITE-ProRule" id="PRU01377"/>
    </source>
</evidence>
<dbReference type="Gene3D" id="3.10.450.10">
    <property type="match status" value="2"/>
</dbReference>
<dbReference type="Pfam" id="PF06907">
    <property type="entry name" value="LXN"/>
    <property type="match status" value="1"/>
</dbReference>
<dbReference type="EMBL" id="MCFN01000180">
    <property type="protein sequence ID" value="OXB63125.1"/>
    <property type="molecule type" value="Genomic_DNA"/>
</dbReference>
<dbReference type="GO" id="GO:0008191">
    <property type="term" value="F:metalloendopeptidase inhibitor activity"/>
    <property type="evidence" value="ECO:0007669"/>
    <property type="project" value="UniProtKB-UniRule"/>
</dbReference>
<feature type="domain" description="Cystatin LXN-type" evidence="5">
    <location>
        <begin position="1"/>
        <end position="97"/>
    </location>
</feature>
<reference evidence="6 7" key="1">
    <citation type="submission" date="2016-07" db="EMBL/GenBank/DDBJ databases">
        <title>Disparate Historic Effective Population Sizes Predicted by Modern Levels of Genome Diversity for the Scaled Quail (Callipepla squamata) and the Northern Bobwhite (Colinus virginianus): Inferences from First and Second Generation Draft Genome Assemblies for Sympatric New World Quail.</title>
        <authorList>
            <person name="Oldeschulte D.L."/>
            <person name="Halley Y.A."/>
            <person name="Bhattarai E.K."/>
            <person name="Brashear W.A."/>
            <person name="Hill J."/>
            <person name="Metz R.P."/>
            <person name="Johnson C.D."/>
            <person name="Rollins D."/>
            <person name="Peterson M.J."/>
            <person name="Bickhart D.M."/>
            <person name="Decker J.E."/>
            <person name="Seabury C.M."/>
        </authorList>
    </citation>
    <scope>NUCLEOTIDE SEQUENCE [LARGE SCALE GENOMIC DNA]</scope>
    <source>
        <strain evidence="6 7">Texas</strain>
        <tissue evidence="6">Leg muscle</tissue>
    </source>
</reference>
<accession>A0A226N6B3</accession>
<evidence type="ECO:0000256" key="1">
    <source>
        <dbReference type="ARBA" id="ARBA00010083"/>
    </source>
</evidence>
<comment type="caution">
    <text evidence="6">The sequence shown here is derived from an EMBL/GenBank/DDBJ whole genome shotgun (WGS) entry which is preliminary data.</text>
</comment>
<keyword evidence="2 4" id="KW-0646">Protease inhibitor</keyword>
<evidence type="ECO:0000313" key="6">
    <source>
        <dbReference type="EMBL" id="OXB63125.1"/>
    </source>
</evidence>
<dbReference type="InterPro" id="IPR046350">
    <property type="entry name" value="Cystatin_sf"/>
</dbReference>